<dbReference type="Proteomes" id="UP000004968">
    <property type="component" value="Unassembled WGS sequence"/>
</dbReference>
<dbReference type="EMBL" id="ACIO01000484">
    <property type="protein sequence ID" value="EFC96862.1"/>
    <property type="molecule type" value="Genomic_DNA"/>
</dbReference>
<name>D3AMU6_9FIRM</name>
<dbReference type="AlphaFoldDB" id="D3AMU6"/>
<evidence type="ECO:0000313" key="2">
    <source>
        <dbReference type="Proteomes" id="UP000004968"/>
    </source>
</evidence>
<organism evidence="1 2">
    <name type="scientific">Hungatella hathewayi DSM 13479</name>
    <dbReference type="NCBI Taxonomy" id="566550"/>
    <lineage>
        <taxon>Bacteria</taxon>
        <taxon>Bacillati</taxon>
        <taxon>Bacillota</taxon>
        <taxon>Clostridia</taxon>
        <taxon>Lachnospirales</taxon>
        <taxon>Lachnospiraceae</taxon>
        <taxon>Hungatella</taxon>
    </lineage>
</organism>
<comment type="caution">
    <text evidence="1">The sequence shown here is derived from an EMBL/GenBank/DDBJ whole genome shotgun (WGS) entry which is preliminary data.</text>
</comment>
<reference evidence="1 2" key="1">
    <citation type="submission" date="2010-01" db="EMBL/GenBank/DDBJ databases">
        <authorList>
            <person name="Weinstock G."/>
            <person name="Sodergren E."/>
            <person name="Clifton S."/>
            <person name="Fulton L."/>
            <person name="Fulton B."/>
            <person name="Courtney L."/>
            <person name="Fronick C."/>
            <person name="Harrison M."/>
            <person name="Strong C."/>
            <person name="Farmer C."/>
            <person name="Delahaunty K."/>
            <person name="Markovic C."/>
            <person name="Hall O."/>
            <person name="Minx P."/>
            <person name="Tomlinson C."/>
            <person name="Mitreva M."/>
            <person name="Nelson J."/>
            <person name="Hou S."/>
            <person name="Wollam A."/>
            <person name="Pepin K.H."/>
            <person name="Johnson M."/>
            <person name="Bhonagiri V."/>
            <person name="Nash W.E."/>
            <person name="Warren W."/>
            <person name="Chinwalla A."/>
            <person name="Mardis E.R."/>
            <person name="Wilson R.K."/>
        </authorList>
    </citation>
    <scope>NUCLEOTIDE SEQUENCE [LARGE SCALE GENOMIC DNA]</scope>
    <source>
        <strain evidence="1 2">DSM 13479</strain>
    </source>
</reference>
<protein>
    <submittedName>
        <fullName evidence="1">Uncharacterized protein</fullName>
    </submittedName>
</protein>
<accession>D3AMU6</accession>
<dbReference type="HOGENOM" id="CLU_1967533_0_0_9"/>
<proteinExistence type="predicted"/>
<gene>
    <name evidence="1" type="ORF">CLOSTHATH_04946</name>
</gene>
<sequence>MAAAVDSGAAAAAAAEVTAAAAEAMDAISSGSSFFSAAVAAAVDSAANTCRKNRSTKHKDCGPDIPGRSFSFIRILQQGGKRIITAPDSYPVPVRPADFLHFLRVRNFFPVFSLRTRRQFHILHCHL</sequence>
<evidence type="ECO:0000313" key="1">
    <source>
        <dbReference type="EMBL" id="EFC96862.1"/>
    </source>
</evidence>